<evidence type="ECO:0000256" key="4">
    <source>
        <dbReference type="ARBA" id="ARBA00023128"/>
    </source>
</evidence>
<comment type="subcellular location">
    <subcellularLocation>
        <location evidence="1">Mitochondrion</location>
    </subcellularLocation>
</comment>
<evidence type="ECO:0000256" key="5">
    <source>
        <dbReference type="ARBA" id="ARBA00023274"/>
    </source>
</evidence>
<organism evidence="7 8">
    <name type="scientific">Hibiscus trionum</name>
    <name type="common">Flower of an hour</name>
    <dbReference type="NCBI Taxonomy" id="183268"/>
    <lineage>
        <taxon>Eukaryota</taxon>
        <taxon>Viridiplantae</taxon>
        <taxon>Streptophyta</taxon>
        <taxon>Embryophyta</taxon>
        <taxon>Tracheophyta</taxon>
        <taxon>Spermatophyta</taxon>
        <taxon>Magnoliopsida</taxon>
        <taxon>eudicotyledons</taxon>
        <taxon>Gunneridae</taxon>
        <taxon>Pentapetalae</taxon>
        <taxon>rosids</taxon>
        <taxon>malvids</taxon>
        <taxon>Malvales</taxon>
        <taxon>Malvaceae</taxon>
        <taxon>Malvoideae</taxon>
        <taxon>Hibiscus</taxon>
    </lineage>
</organism>
<evidence type="ECO:0000256" key="1">
    <source>
        <dbReference type="ARBA" id="ARBA00004173"/>
    </source>
</evidence>
<keyword evidence="8" id="KW-1185">Reference proteome</keyword>
<protein>
    <recommendedName>
        <fullName evidence="6">Small ribosomal subunit protein mS23</fullName>
    </recommendedName>
</protein>
<dbReference type="CDD" id="cd23701">
    <property type="entry name" value="At1g26750"/>
    <property type="match status" value="1"/>
</dbReference>
<evidence type="ECO:0000256" key="6">
    <source>
        <dbReference type="ARBA" id="ARBA00035137"/>
    </source>
</evidence>
<dbReference type="Proteomes" id="UP001165190">
    <property type="component" value="Unassembled WGS sequence"/>
</dbReference>
<dbReference type="PANTHER" id="PTHR35693">
    <property type="entry name" value="EXPRESSED PROTEIN"/>
    <property type="match status" value="1"/>
</dbReference>
<name>A0A9W7JFU1_HIBTR</name>
<sequence length="191" mass="21873">MSFMKGDLLTKTRKLVKGLAKPQPVWLKAMEHAPPATFPRPDGKLKTISLPEDVYVKKFFQKHPESKGQDAIKISSYDPPPARLFGLRVLELKEHGVAEEEAMAIADMEYRKETKEKKKAYARLKQIARLQGTKPPPNPYPSAIKERQSLERKLVRERFSNPEILKIVEKMKEAKRAERAERYGGTVGTEF</sequence>
<proteinExistence type="inferred from homology"/>
<keyword evidence="5" id="KW-0687">Ribonucleoprotein</keyword>
<keyword evidence="4" id="KW-0496">Mitochondrion</keyword>
<accession>A0A9W7JFU1</accession>
<dbReference type="EMBL" id="BSYR01000065">
    <property type="protein sequence ID" value="GMJ13745.1"/>
    <property type="molecule type" value="Genomic_DNA"/>
</dbReference>
<evidence type="ECO:0000313" key="7">
    <source>
        <dbReference type="EMBL" id="GMJ13745.1"/>
    </source>
</evidence>
<gene>
    <name evidence="7" type="ORF">HRI_005043700</name>
</gene>
<reference evidence="7" key="1">
    <citation type="submission" date="2023-05" db="EMBL/GenBank/DDBJ databases">
        <title>Genome and transcriptome analyses reveal genes involved in the formation of fine ridges on petal epidermal cells in Hibiscus trionum.</title>
        <authorList>
            <person name="Koshimizu S."/>
            <person name="Masuda S."/>
            <person name="Ishii T."/>
            <person name="Shirasu K."/>
            <person name="Hoshino A."/>
            <person name="Arita M."/>
        </authorList>
    </citation>
    <scope>NUCLEOTIDE SEQUENCE</scope>
    <source>
        <strain evidence="7">Hamamatsu line</strain>
    </source>
</reference>
<dbReference type="PANTHER" id="PTHR35693:SF1">
    <property type="entry name" value="EXPRESSED PROTEIN"/>
    <property type="match status" value="1"/>
</dbReference>
<evidence type="ECO:0000256" key="2">
    <source>
        <dbReference type="ARBA" id="ARBA00009864"/>
    </source>
</evidence>
<dbReference type="AlphaFoldDB" id="A0A9W7JFU1"/>
<dbReference type="OrthoDB" id="543108at2759"/>
<comment type="caution">
    <text evidence="7">The sequence shown here is derived from an EMBL/GenBank/DDBJ whole genome shotgun (WGS) entry which is preliminary data.</text>
</comment>
<dbReference type="InterPro" id="IPR059242">
    <property type="entry name" value="mS23_dom"/>
</dbReference>
<evidence type="ECO:0000313" key="8">
    <source>
        <dbReference type="Proteomes" id="UP001165190"/>
    </source>
</evidence>
<evidence type="ECO:0000256" key="3">
    <source>
        <dbReference type="ARBA" id="ARBA00022980"/>
    </source>
</evidence>
<comment type="similarity">
    <text evidence="2">Belongs to the mitochondrion-specific ribosomal protein mS23 family.</text>
</comment>
<keyword evidence="3" id="KW-0689">Ribosomal protein</keyword>